<gene>
    <name evidence="5" type="ORF">niasHT_001581</name>
</gene>
<reference evidence="5 6" key="1">
    <citation type="submission" date="2024-10" db="EMBL/GenBank/DDBJ databases">
        <authorList>
            <person name="Kim D."/>
        </authorList>
    </citation>
    <scope>NUCLEOTIDE SEQUENCE [LARGE SCALE GENOMIC DNA]</scope>
    <source>
        <strain evidence="5">BH-2024</strain>
    </source>
</reference>
<comment type="caution">
    <text evidence="1">Lacks conserved residue(s) required for the propagation of feature annotation.</text>
</comment>
<evidence type="ECO:0000313" key="6">
    <source>
        <dbReference type="Proteomes" id="UP001620626"/>
    </source>
</evidence>
<dbReference type="PROSITE" id="PS50026">
    <property type="entry name" value="EGF_3"/>
    <property type="match status" value="1"/>
</dbReference>
<evidence type="ECO:0000313" key="5">
    <source>
        <dbReference type="EMBL" id="KAL3124744.1"/>
    </source>
</evidence>
<accession>A0ABD2MB73</accession>
<evidence type="ECO:0000259" key="4">
    <source>
        <dbReference type="PROSITE" id="PS50026"/>
    </source>
</evidence>
<dbReference type="InterPro" id="IPR000742">
    <property type="entry name" value="EGF"/>
</dbReference>
<organism evidence="5 6">
    <name type="scientific">Heterodera trifolii</name>
    <dbReference type="NCBI Taxonomy" id="157864"/>
    <lineage>
        <taxon>Eukaryota</taxon>
        <taxon>Metazoa</taxon>
        <taxon>Ecdysozoa</taxon>
        <taxon>Nematoda</taxon>
        <taxon>Chromadorea</taxon>
        <taxon>Rhabditida</taxon>
        <taxon>Tylenchina</taxon>
        <taxon>Tylenchomorpha</taxon>
        <taxon>Tylenchoidea</taxon>
        <taxon>Heteroderidae</taxon>
        <taxon>Heteroderinae</taxon>
        <taxon>Heterodera</taxon>
    </lineage>
</organism>
<protein>
    <recommendedName>
        <fullName evidence="4">EGF-like domain-containing protein</fullName>
    </recommendedName>
</protein>
<name>A0ABD2MB73_9BILA</name>
<dbReference type="SUPFAM" id="SSF57196">
    <property type="entry name" value="EGF/Laminin"/>
    <property type="match status" value="1"/>
</dbReference>
<evidence type="ECO:0000256" key="1">
    <source>
        <dbReference type="PROSITE-ProRule" id="PRU00076"/>
    </source>
</evidence>
<keyword evidence="3" id="KW-0732">Signal</keyword>
<comment type="caution">
    <text evidence="5">The sequence shown here is derived from an EMBL/GenBank/DDBJ whole genome shotgun (WGS) entry which is preliminary data.</text>
</comment>
<keyword evidence="1" id="KW-0245">EGF-like domain</keyword>
<dbReference type="EMBL" id="JBICBT010000064">
    <property type="protein sequence ID" value="KAL3124744.1"/>
    <property type="molecule type" value="Genomic_DNA"/>
</dbReference>
<sequence>MDSFSFRYFLCIILFLSVIISGSGAADETEEEEENELDLTVFGRNLETIENELKRMKQQPQVARSLLSKLGKIALYFRLYRSSITSPMTGHHGFDSFFPQPTVEFHRYLYEKCSGSKIKDCVDEIFASIQPRAKFMFPLKDQPVTDLLRLDVDDFARRVSNSKFSFDMSVSYLFCFFTKNKLSVLEYLPFCSYGIEPEQVKMWPAGPFRQFVDSSELSNNRSHRFPLDPIDTFLNQTSFECADVSFCPDPCCGRKSLRFFRGGDNSKSAKNQGSFGFCAHSACAMNVKNLNEKMAARHFKKKTPKEELPKGAAEGDGEGTTERMPLTTEEAEDLEEDEEERHNATEAGNGVVNTHYCYLESPFNDDLFAIMQNRWNLSCACASADGSIDNSKIYRFDVLQCVDLDECLYEECPKGQQCLNMNKGKICACPVGSYTSKDGRNCSKVPVSGNLKELLEAPFY</sequence>
<evidence type="ECO:0000256" key="3">
    <source>
        <dbReference type="SAM" id="SignalP"/>
    </source>
</evidence>
<keyword evidence="6" id="KW-1185">Reference proteome</keyword>
<dbReference type="Proteomes" id="UP001620626">
    <property type="component" value="Unassembled WGS sequence"/>
</dbReference>
<feature type="region of interest" description="Disordered" evidence="2">
    <location>
        <begin position="299"/>
        <end position="337"/>
    </location>
</feature>
<proteinExistence type="predicted"/>
<feature type="signal peptide" evidence="3">
    <location>
        <begin position="1"/>
        <end position="25"/>
    </location>
</feature>
<evidence type="ECO:0000256" key="2">
    <source>
        <dbReference type="SAM" id="MobiDB-lite"/>
    </source>
</evidence>
<feature type="domain" description="EGF-like" evidence="4">
    <location>
        <begin position="403"/>
        <end position="443"/>
    </location>
</feature>
<feature type="chain" id="PRO_5044789609" description="EGF-like domain-containing protein" evidence="3">
    <location>
        <begin position="26"/>
        <end position="460"/>
    </location>
</feature>
<dbReference type="AlphaFoldDB" id="A0ABD2MB73"/>